<organism evidence="4 5">
    <name type="scientific">Terrabacter terrae</name>
    <dbReference type="NCBI Taxonomy" id="318434"/>
    <lineage>
        <taxon>Bacteria</taxon>
        <taxon>Bacillati</taxon>
        <taxon>Actinomycetota</taxon>
        <taxon>Actinomycetes</taxon>
        <taxon>Micrococcales</taxon>
        <taxon>Intrasporangiaceae</taxon>
        <taxon>Terrabacter</taxon>
    </lineage>
</organism>
<name>A0ABN1ZUX5_9MICO</name>
<reference evidence="4 5" key="1">
    <citation type="journal article" date="2019" name="Int. J. Syst. Evol. Microbiol.">
        <title>The Global Catalogue of Microorganisms (GCM) 10K type strain sequencing project: providing services to taxonomists for standard genome sequencing and annotation.</title>
        <authorList>
            <consortium name="The Broad Institute Genomics Platform"/>
            <consortium name="The Broad Institute Genome Sequencing Center for Infectious Disease"/>
            <person name="Wu L."/>
            <person name="Ma J."/>
        </authorList>
    </citation>
    <scope>NUCLEOTIDE SEQUENCE [LARGE SCALE GENOMIC DNA]</scope>
    <source>
        <strain evidence="4 5">JCM 14283</strain>
    </source>
</reference>
<dbReference type="CDD" id="cd03392">
    <property type="entry name" value="PAP2_like_2"/>
    <property type="match status" value="1"/>
</dbReference>
<dbReference type="Pfam" id="PF01569">
    <property type="entry name" value="PAP2"/>
    <property type="match status" value="1"/>
</dbReference>
<evidence type="ECO:0000313" key="4">
    <source>
        <dbReference type="EMBL" id="GAA1505095.1"/>
    </source>
</evidence>
<evidence type="ECO:0000313" key="5">
    <source>
        <dbReference type="Proteomes" id="UP001501285"/>
    </source>
</evidence>
<keyword evidence="2" id="KW-0472">Membrane</keyword>
<evidence type="ECO:0000256" key="2">
    <source>
        <dbReference type="SAM" id="Phobius"/>
    </source>
</evidence>
<dbReference type="EMBL" id="BAAANB010000190">
    <property type="protein sequence ID" value="GAA1505095.1"/>
    <property type="molecule type" value="Genomic_DNA"/>
</dbReference>
<protein>
    <recommendedName>
        <fullName evidence="3">Phosphatidic acid phosphatase type 2/haloperoxidase domain-containing protein</fullName>
    </recommendedName>
</protein>
<dbReference type="InterPro" id="IPR000326">
    <property type="entry name" value="PAP2/HPO"/>
</dbReference>
<feature type="transmembrane region" description="Helical" evidence="2">
    <location>
        <begin position="177"/>
        <end position="198"/>
    </location>
</feature>
<feature type="transmembrane region" description="Helical" evidence="2">
    <location>
        <begin position="148"/>
        <end position="170"/>
    </location>
</feature>
<feature type="transmembrane region" description="Helical" evidence="2">
    <location>
        <begin position="20"/>
        <end position="41"/>
    </location>
</feature>
<dbReference type="Proteomes" id="UP001501285">
    <property type="component" value="Unassembled WGS sequence"/>
</dbReference>
<dbReference type="SMART" id="SM00014">
    <property type="entry name" value="acidPPc"/>
    <property type="match status" value="1"/>
</dbReference>
<evidence type="ECO:0000259" key="3">
    <source>
        <dbReference type="SMART" id="SM00014"/>
    </source>
</evidence>
<gene>
    <name evidence="4" type="ORF">GCM10009740_40000</name>
</gene>
<dbReference type="PANTHER" id="PTHR14969">
    <property type="entry name" value="SPHINGOSINE-1-PHOSPHATE PHOSPHOHYDROLASE"/>
    <property type="match status" value="1"/>
</dbReference>
<keyword evidence="5" id="KW-1185">Reference proteome</keyword>
<accession>A0ABN1ZUX5</accession>
<dbReference type="PANTHER" id="PTHR14969:SF13">
    <property type="entry name" value="AT30094P"/>
    <property type="match status" value="1"/>
</dbReference>
<dbReference type="Gene3D" id="1.20.144.10">
    <property type="entry name" value="Phosphatidic acid phosphatase type 2/haloperoxidase"/>
    <property type="match status" value="1"/>
</dbReference>
<proteinExistence type="predicted"/>
<evidence type="ECO:0000256" key="1">
    <source>
        <dbReference type="SAM" id="MobiDB-lite"/>
    </source>
</evidence>
<dbReference type="SUPFAM" id="SSF48317">
    <property type="entry name" value="Acid phosphatase/Vanadium-dependent haloperoxidase"/>
    <property type="match status" value="1"/>
</dbReference>
<dbReference type="InterPro" id="IPR036938">
    <property type="entry name" value="PAP2/HPO_sf"/>
</dbReference>
<keyword evidence="2" id="KW-0812">Transmembrane</keyword>
<feature type="region of interest" description="Disordered" evidence="1">
    <location>
        <begin position="226"/>
        <end position="248"/>
    </location>
</feature>
<sequence length="248" mass="26895">MGERTAVVQRTRPAGRGRRLLKSVGYGLVFAVPLTALAFVVREKFSPVVDLDQRLIVAATDLTRANPGLKTFLVFWQELTQPWRLYIVSSVVCLVVWRRHRELATRCLWAFATLMVSWNLQLDIKQVVQRARPVVGDPVSHAPGYSFPSGHVACAAAIASTMTIFLWPLLSTTGRRVLVAGLTAYVVVTSLDRVLLGVHFPSDVVGGLIFGVGLATASYAGYLGWNPGPDDSPPPEGKVGPESSKGTT</sequence>
<keyword evidence="2" id="KW-1133">Transmembrane helix</keyword>
<feature type="transmembrane region" description="Helical" evidence="2">
    <location>
        <begin position="204"/>
        <end position="225"/>
    </location>
</feature>
<comment type="caution">
    <text evidence="4">The sequence shown here is derived from an EMBL/GenBank/DDBJ whole genome shotgun (WGS) entry which is preliminary data.</text>
</comment>
<feature type="domain" description="Phosphatidic acid phosphatase type 2/haloperoxidase" evidence="3">
    <location>
        <begin position="108"/>
        <end position="219"/>
    </location>
</feature>